<dbReference type="InterPro" id="IPR036971">
    <property type="entry name" value="PDEase_catalytic_dom_sf"/>
</dbReference>
<dbReference type="AlphaFoldDB" id="A0A8C9GE96"/>
<dbReference type="EC" id="3.1.4.-" evidence="5"/>
<keyword evidence="2 5" id="KW-0378">Hydrolase</keyword>
<dbReference type="GO" id="GO:0046872">
    <property type="term" value="F:metal ion binding"/>
    <property type="evidence" value="ECO:0007669"/>
    <property type="project" value="UniProtKB-KW"/>
</dbReference>
<evidence type="ECO:0000313" key="9">
    <source>
        <dbReference type="Proteomes" id="UP000694416"/>
    </source>
</evidence>
<dbReference type="InterPro" id="IPR023088">
    <property type="entry name" value="PDEase"/>
</dbReference>
<protein>
    <recommendedName>
        <fullName evidence="5">Phosphodiesterase</fullName>
        <ecNumber evidence="5">3.1.4.-</ecNumber>
    </recommendedName>
</protein>
<comment type="cofactor">
    <cofactor evidence="5">
        <name>a divalent metal cation</name>
        <dbReference type="ChEBI" id="CHEBI:60240"/>
    </cofactor>
    <text evidence="5">Binds 2 divalent metal cations per subunit. Site 1 may preferentially bind zinc ions, while site 2 has a preference for magnesium and/or manganese ions.</text>
</comment>
<dbReference type="InterPro" id="IPR003607">
    <property type="entry name" value="HD/PDEase_dom"/>
</dbReference>
<keyword evidence="6" id="KW-1133">Transmembrane helix</keyword>
<dbReference type="Ensembl" id="ENSPTET00000001291.1">
    <property type="protein sequence ID" value="ENSPTEP00000000866.1"/>
    <property type="gene ID" value="ENSPTEG00000000982.1"/>
</dbReference>
<dbReference type="InterPro" id="IPR002073">
    <property type="entry name" value="PDEase_catalytic_dom"/>
</dbReference>
<evidence type="ECO:0000256" key="3">
    <source>
        <dbReference type="PIRSR" id="PIRSR623088-1"/>
    </source>
</evidence>
<dbReference type="Pfam" id="PF00233">
    <property type="entry name" value="PDEase_I"/>
    <property type="match status" value="1"/>
</dbReference>
<reference evidence="8" key="2">
    <citation type="submission" date="2025-09" db="UniProtKB">
        <authorList>
            <consortium name="Ensembl"/>
        </authorList>
    </citation>
    <scope>IDENTIFICATION</scope>
</reference>
<reference evidence="8" key="1">
    <citation type="submission" date="2025-08" db="UniProtKB">
        <authorList>
            <consortium name="Ensembl"/>
        </authorList>
    </citation>
    <scope>IDENTIFICATION</scope>
</reference>
<proteinExistence type="inferred from homology"/>
<dbReference type="PROSITE" id="PS00126">
    <property type="entry name" value="PDEASE_I_1"/>
    <property type="match status" value="1"/>
</dbReference>
<feature type="transmembrane region" description="Helical" evidence="6">
    <location>
        <begin position="12"/>
        <end position="31"/>
    </location>
</feature>
<feature type="binding site" evidence="4">
    <location>
        <position position="310"/>
    </location>
    <ligand>
        <name>Zn(2+)</name>
        <dbReference type="ChEBI" id="CHEBI:29105"/>
        <label>1</label>
    </ligand>
</feature>
<dbReference type="GO" id="GO:0007165">
    <property type="term" value="P:signal transduction"/>
    <property type="evidence" value="ECO:0007669"/>
    <property type="project" value="InterPro"/>
</dbReference>
<keyword evidence="6" id="KW-0812">Transmembrane</keyword>
<dbReference type="PANTHER" id="PTHR11347">
    <property type="entry name" value="CYCLIC NUCLEOTIDE PHOSPHODIESTERASE"/>
    <property type="match status" value="1"/>
</dbReference>
<sequence>MILYNFLLNLKFSLFCITCISFFFLYACYYLKCLCKDILLCFILFICVIIISLFIEYNHEKKRRIAFINKGAPQKRKLKLFLTKYFSVSNSIPTSPMEDILNNLKLLLDCTKLLEEGASEKKLIQITNMKKRIKKCENILGTQNLKEVQFYENKKMENIYNMWCLDKKDDPSEKTEEYNSYLSQNLKKKSINSFSFMHSLLSSSKFQDNCIDTYEWNADITILYKRNVFISIGYKLLYPIIILELNFDKEKLKKFLYKICSLYNDVPYHNSLHAAQVAHFSKSMLSLLRLNHKISGIDEFCLHISALCHDVGHPGLNNYFLINAESNLALTYNDNSVLENYHCSIVFKTLKEKNCNIFENYPNNIFVNCKKNIIKAILSTDMKNHFEHISNFKASKEFIDYENLTNDQLWQTFCLILKAA</sequence>
<evidence type="ECO:0000313" key="8">
    <source>
        <dbReference type="Ensembl" id="ENSPTEP00000000866.1"/>
    </source>
</evidence>
<evidence type="ECO:0000256" key="4">
    <source>
        <dbReference type="PIRSR" id="PIRSR623088-3"/>
    </source>
</evidence>
<evidence type="ECO:0000256" key="2">
    <source>
        <dbReference type="ARBA" id="ARBA00022801"/>
    </source>
</evidence>
<dbReference type="SUPFAM" id="SSF109604">
    <property type="entry name" value="HD-domain/PDEase-like"/>
    <property type="match status" value="1"/>
</dbReference>
<accession>A0A8C9GE96</accession>
<dbReference type="CDD" id="cd00077">
    <property type="entry name" value="HDc"/>
    <property type="match status" value="1"/>
</dbReference>
<evidence type="ECO:0000256" key="5">
    <source>
        <dbReference type="RuleBase" id="RU363067"/>
    </source>
</evidence>
<organism evidence="8 9">
    <name type="scientific">Piliocolobus tephrosceles</name>
    <name type="common">Ugandan red Colobus</name>
    <dbReference type="NCBI Taxonomy" id="591936"/>
    <lineage>
        <taxon>Eukaryota</taxon>
        <taxon>Metazoa</taxon>
        <taxon>Chordata</taxon>
        <taxon>Craniata</taxon>
        <taxon>Vertebrata</taxon>
        <taxon>Euteleostomi</taxon>
        <taxon>Mammalia</taxon>
        <taxon>Eutheria</taxon>
        <taxon>Euarchontoglires</taxon>
        <taxon>Primates</taxon>
        <taxon>Haplorrhini</taxon>
        <taxon>Catarrhini</taxon>
        <taxon>Cercopithecidae</taxon>
        <taxon>Colobinae</taxon>
        <taxon>Piliocolobus</taxon>
    </lineage>
</organism>
<keyword evidence="1 4" id="KW-0479">Metal-binding</keyword>
<dbReference type="GO" id="GO:0004114">
    <property type="term" value="F:3',5'-cyclic-nucleotide phosphodiesterase activity"/>
    <property type="evidence" value="ECO:0007669"/>
    <property type="project" value="InterPro"/>
</dbReference>
<feature type="domain" description="PDEase" evidence="7">
    <location>
        <begin position="174"/>
        <end position="420"/>
    </location>
</feature>
<feature type="transmembrane region" description="Helical" evidence="6">
    <location>
        <begin position="38"/>
        <end position="55"/>
    </location>
</feature>
<feature type="binding site" evidence="4">
    <location>
        <position position="309"/>
    </location>
    <ligand>
        <name>Zn(2+)</name>
        <dbReference type="ChEBI" id="CHEBI:29105"/>
        <label>1</label>
    </ligand>
</feature>
<feature type="binding site" evidence="4">
    <location>
        <position position="273"/>
    </location>
    <ligand>
        <name>Zn(2+)</name>
        <dbReference type="ChEBI" id="CHEBI:29105"/>
        <label>1</label>
    </ligand>
</feature>
<dbReference type="PROSITE" id="PS51845">
    <property type="entry name" value="PDEASE_I_2"/>
    <property type="match status" value="1"/>
</dbReference>
<name>A0A8C9GE96_9PRIM</name>
<dbReference type="InterPro" id="IPR023174">
    <property type="entry name" value="PDEase_CS"/>
</dbReference>
<evidence type="ECO:0000256" key="1">
    <source>
        <dbReference type="ARBA" id="ARBA00022723"/>
    </source>
</evidence>
<keyword evidence="6" id="KW-0472">Membrane</keyword>
<comment type="similarity">
    <text evidence="5">Belongs to the cyclic nucleotide phosphodiesterase family.</text>
</comment>
<keyword evidence="9" id="KW-1185">Reference proteome</keyword>
<dbReference type="Gene3D" id="1.10.1300.10">
    <property type="entry name" value="3'5'-cyclic nucleotide phosphodiesterase, catalytic domain"/>
    <property type="match status" value="1"/>
</dbReference>
<feature type="active site" description="Proton donor" evidence="3">
    <location>
        <position position="269"/>
    </location>
</feature>
<evidence type="ECO:0000256" key="6">
    <source>
        <dbReference type="SAM" id="Phobius"/>
    </source>
</evidence>
<evidence type="ECO:0000259" key="7">
    <source>
        <dbReference type="PROSITE" id="PS51845"/>
    </source>
</evidence>
<dbReference type="Proteomes" id="UP000694416">
    <property type="component" value="Unplaced"/>
</dbReference>
<feature type="binding site" evidence="4">
    <location>
        <position position="310"/>
    </location>
    <ligand>
        <name>Zn(2+)</name>
        <dbReference type="ChEBI" id="CHEBI:29105"/>
        <label>2</label>
    </ligand>
</feature>
<dbReference type="PRINTS" id="PR00387">
    <property type="entry name" value="PDIESTERASE1"/>
</dbReference>